<dbReference type="OrthoDB" id="6080065at2759"/>
<protein>
    <submittedName>
        <fullName evidence="2">DgyrCDS14936</fullName>
    </submittedName>
</protein>
<dbReference type="InterPro" id="IPR053041">
    <property type="entry name" value="Transglut-like_Superfamily_Mod"/>
</dbReference>
<organism evidence="2 3">
    <name type="scientific">Dimorphilus gyrociliatus</name>
    <dbReference type="NCBI Taxonomy" id="2664684"/>
    <lineage>
        <taxon>Eukaryota</taxon>
        <taxon>Metazoa</taxon>
        <taxon>Spiralia</taxon>
        <taxon>Lophotrochozoa</taxon>
        <taxon>Annelida</taxon>
        <taxon>Polychaeta</taxon>
        <taxon>Polychaeta incertae sedis</taxon>
        <taxon>Dinophilidae</taxon>
        <taxon>Dimorphilus</taxon>
    </lineage>
</organism>
<proteinExistence type="predicted"/>
<evidence type="ECO:0000313" key="3">
    <source>
        <dbReference type="Proteomes" id="UP000549394"/>
    </source>
</evidence>
<dbReference type="Proteomes" id="UP000549394">
    <property type="component" value="Unassembled WGS sequence"/>
</dbReference>
<feature type="domain" description="KY-like immunoglobulin-like" evidence="1">
    <location>
        <begin position="249"/>
        <end position="355"/>
    </location>
</feature>
<dbReference type="AlphaFoldDB" id="A0A7I8WFJ7"/>
<dbReference type="SUPFAM" id="SSF54001">
    <property type="entry name" value="Cysteine proteinases"/>
    <property type="match status" value="1"/>
</dbReference>
<dbReference type="InterPro" id="IPR038765">
    <property type="entry name" value="Papain-like_cys_pep_sf"/>
</dbReference>
<gene>
    <name evidence="2" type="ORF">DGYR_LOCUS14139</name>
</gene>
<feature type="non-terminal residue" evidence="2">
    <location>
        <position position="1"/>
    </location>
</feature>
<evidence type="ECO:0000259" key="1">
    <source>
        <dbReference type="Pfam" id="PF23265"/>
    </source>
</evidence>
<reference evidence="2 3" key="1">
    <citation type="submission" date="2020-08" db="EMBL/GenBank/DDBJ databases">
        <authorList>
            <person name="Hejnol A."/>
        </authorList>
    </citation>
    <scope>NUCLEOTIDE SEQUENCE [LARGE SCALE GENOMIC DNA]</scope>
</reference>
<dbReference type="PANTHER" id="PTHR47020:SF1">
    <property type="entry name" value="HILLARIN"/>
    <property type="match status" value="1"/>
</dbReference>
<accession>A0A7I8WFJ7</accession>
<keyword evidence="3" id="KW-1185">Reference proteome</keyword>
<name>A0A7I8WFJ7_9ANNE</name>
<sequence length="410" mass="48027">MDFTEIPYPTDIKLRIANREWAKYHGQEVNTNEPYPSPLTKEEVLKNYSFEELDKIALETITPMIMKNSLPQLVQHLMGVCKDDMEKLRIIFRWVTSPKLKEINTDNSSPETVGYEIKNLFETHNIISLFARLCRLANISCHIVTGVDKYLENDGTNKTDSLQMIECKWSIVKVSNKWYICHPLYAWCHGYLKLDGWTLLNSTCESKCSQNEIIYKYTETYFMSNPEQFIFRFFPDNPKNQLLARPLTMQEFRDAAKMNVAFFNIGLSILSHPRHAIETNKANNEIIFGINENFDGDLSLQLFILSETVNNDKNQKMTMKDSPEKTHYITFIDKNRARCVIWLRLPFPSQYQFIIQQKETILCMYSINYKIPPGANVQKEKLIFPKVASYNMGENDETRKLNFYNFNPQT</sequence>
<comment type="caution">
    <text evidence="2">The sequence shown here is derived from an EMBL/GenBank/DDBJ whole genome shotgun (WGS) entry which is preliminary data.</text>
</comment>
<evidence type="ECO:0000313" key="2">
    <source>
        <dbReference type="EMBL" id="CAD5126922.1"/>
    </source>
</evidence>
<dbReference type="Pfam" id="PF23265">
    <property type="entry name" value="Ig-like_KY"/>
    <property type="match status" value="1"/>
</dbReference>
<dbReference type="InterPro" id="IPR056564">
    <property type="entry name" value="Ig-like_KY"/>
</dbReference>
<dbReference type="EMBL" id="CAJFCJ010000104">
    <property type="protein sequence ID" value="CAD5126922.1"/>
    <property type="molecule type" value="Genomic_DNA"/>
</dbReference>
<dbReference type="PANTHER" id="PTHR47020">
    <property type="entry name" value="HILLARIN"/>
    <property type="match status" value="1"/>
</dbReference>